<comment type="caution">
    <text evidence="6">The sequence shown here is derived from an EMBL/GenBank/DDBJ whole genome shotgun (WGS) entry which is preliminary data.</text>
</comment>
<dbReference type="SUPFAM" id="SSF52540">
    <property type="entry name" value="P-loop containing nucleoside triphosphate hydrolases"/>
    <property type="match status" value="2"/>
</dbReference>
<evidence type="ECO:0000256" key="4">
    <source>
        <dbReference type="ARBA" id="ARBA00022840"/>
    </source>
</evidence>
<feature type="domain" description="ABC transporter" evidence="5">
    <location>
        <begin position="15"/>
        <end position="258"/>
    </location>
</feature>
<keyword evidence="7" id="KW-1185">Reference proteome</keyword>
<feature type="domain" description="ABC transporter" evidence="5">
    <location>
        <begin position="280"/>
        <end position="505"/>
    </location>
</feature>
<sequence length="505" mass="53803">MMVLPEHAGTKSGSSRANGAAVTACGWGWQHATRGSWAVRDLELSIEPGERVLLLGPSGAGKSTLLHGIAGLLGGAEEGRQAGYLHVDGAPPAQRRSRIGMVLQDPDSQVILSRVGDDVAFGMENLGVARAQIWPRVCRALDSVGLNVPLSQDTSELSGGQKQRLALAGVVAMHPGLILLDEPTANLDPAGVIEVRDSIAESTRRTGATLIVIEHRTEVWLPVVDRVIVLGADGAVIADGTPDDTIRREHDYLVRSGVWVPDIPLPEIGRRRCADDGVLLRASELALGYRGGARLHSGLAFEVRRGRTTVVTGPNGAGKSTLALTLGGLLAPPAGRLVADAALAPPRSRPEPIRWRSKELLTRIGSVFQDPEHQFLTGTVRDELSLGPRALKRGIAEIASRTDELLHRLRLSHLADANPYTLSGGEKRRLSVATVLATGPTVIVLDEPTFGQDRRTWEELIRLLAEVADAGTAIVAVTHDLDFAGLLADTCIELDAWHTATEPTS</sequence>
<dbReference type="InterPro" id="IPR015856">
    <property type="entry name" value="ABC_transpr_CbiO/EcfA_su"/>
</dbReference>
<keyword evidence="3" id="KW-0547">Nucleotide-binding</keyword>
<dbReference type="RefSeq" id="WP_083166047.1">
    <property type="nucleotide sequence ID" value="NZ_MVHF01000023.1"/>
</dbReference>
<dbReference type="AlphaFoldDB" id="A0A1X0AS42"/>
<gene>
    <name evidence="6" type="ORF">BST13_21540</name>
</gene>
<dbReference type="InterPro" id="IPR027417">
    <property type="entry name" value="P-loop_NTPase"/>
</dbReference>
<dbReference type="InterPro" id="IPR050095">
    <property type="entry name" value="ECF_ABC_transporter_ATP-bd"/>
</dbReference>
<name>A0A1X0AS42_9MYCO</name>
<dbReference type="EMBL" id="MVHF01000023">
    <property type="protein sequence ID" value="ORA32874.1"/>
    <property type="molecule type" value="Genomic_DNA"/>
</dbReference>
<dbReference type="InterPro" id="IPR017871">
    <property type="entry name" value="ABC_transporter-like_CS"/>
</dbReference>
<dbReference type="InterPro" id="IPR003593">
    <property type="entry name" value="AAA+_ATPase"/>
</dbReference>
<dbReference type="PANTHER" id="PTHR43553">
    <property type="entry name" value="HEAVY METAL TRANSPORTER"/>
    <property type="match status" value="1"/>
</dbReference>
<evidence type="ECO:0000313" key="6">
    <source>
        <dbReference type="EMBL" id="ORA32874.1"/>
    </source>
</evidence>
<evidence type="ECO:0000259" key="5">
    <source>
        <dbReference type="PROSITE" id="PS50893"/>
    </source>
</evidence>
<dbReference type="CDD" id="cd03225">
    <property type="entry name" value="ABC_cobalt_CbiO_domain1"/>
    <property type="match status" value="2"/>
</dbReference>
<evidence type="ECO:0000256" key="2">
    <source>
        <dbReference type="ARBA" id="ARBA00022448"/>
    </source>
</evidence>
<dbReference type="SMART" id="SM00382">
    <property type="entry name" value="AAA"/>
    <property type="match status" value="2"/>
</dbReference>
<dbReference type="PROSITE" id="PS00211">
    <property type="entry name" value="ABC_TRANSPORTER_1"/>
    <property type="match status" value="2"/>
</dbReference>
<evidence type="ECO:0000256" key="1">
    <source>
        <dbReference type="ARBA" id="ARBA00005417"/>
    </source>
</evidence>
<keyword evidence="4 6" id="KW-0067">ATP-binding</keyword>
<dbReference type="GO" id="GO:0005524">
    <property type="term" value="F:ATP binding"/>
    <property type="evidence" value="ECO:0007669"/>
    <property type="project" value="UniProtKB-KW"/>
</dbReference>
<dbReference type="GO" id="GO:0042626">
    <property type="term" value="F:ATPase-coupled transmembrane transporter activity"/>
    <property type="evidence" value="ECO:0007669"/>
    <property type="project" value="TreeGrafter"/>
</dbReference>
<dbReference type="PROSITE" id="PS50893">
    <property type="entry name" value="ABC_TRANSPORTER_2"/>
    <property type="match status" value="2"/>
</dbReference>
<evidence type="ECO:0000256" key="3">
    <source>
        <dbReference type="ARBA" id="ARBA00022741"/>
    </source>
</evidence>
<comment type="similarity">
    <text evidence="1">Belongs to the ABC transporter superfamily.</text>
</comment>
<dbReference type="GO" id="GO:0016887">
    <property type="term" value="F:ATP hydrolysis activity"/>
    <property type="evidence" value="ECO:0007669"/>
    <property type="project" value="InterPro"/>
</dbReference>
<dbReference type="GO" id="GO:0043190">
    <property type="term" value="C:ATP-binding cassette (ABC) transporter complex"/>
    <property type="evidence" value="ECO:0007669"/>
    <property type="project" value="TreeGrafter"/>
</dbReference>
<reference evidence="6 7" key="1">
    <citation type="submission" date="2017-02" db="EMBL/GenBank/DDBJ databases">
        <title>The new phylogeny of genus Mycobacterium.</title>
        <authorList>
            <person name="Tortoli E."/>
            <person name="Trovato A."/>
            <person name="Cirillo D.M."/>
        </authorList>
    </citation>
    <scope>NUCLEOTIDE SEQUENCE [LARGE SCALE GENOMIC DNA]</scope>
    <source>
        <strain evidence="6 7">RW6</strain>
    </source>
</reference>
<keyword evidence="2" id="KW-0813">Transport</keyword>
<protein>
    <submittedName>
        <fullName evidence="6">ABC transporter ATP-binding protein</fullName>
    </submittedName>
</protein>
<proteinExistence type="inferred from homology"/>
<dbReference type="Pfam" id="PF00005">
    <property type="entry name" value="ABC_tran"/>
    <property type="match status" value="2"/>
</dbReference>
<accession>A0A1X0AS42</accession>
<dbReference type="PANTHER" id="PTHR43553:SF24">
    <property type="entry name" value="ENERGY-COUPLING FACTOR TRANSPORTER ATP-BINDING PROTEIN ECFA1"/>
    <property type="match status" value="1"/>
</dbReference>
<organism evidence="6 7">
    <name type="scientific">Mycobacterium aquaticum</name>
    <dbReference type="NCBI Taxonomy" id="1927124"/>
    <lineage>
        <taxon>Bacteria</taxon>
        <taxon>Bacillati</taxon>
        <taxon>Actinomycetota</taxon>
        <taxon>Actinomycetes</taxon>
        <taxon>Mycobacteriales</taxon>
        <taxon>Mycobacteriaceae</taxon>
        <taxon>Mycobacterium</taxon>
    </lineage>
</organism>
<dbReference type="Gene3D" id="3.40.50.300">
    <property type="entry name" value="P-loop containing nucleotide triphosphate hydrolases"/>
    <property type="match status" value="2"/>
</dbReference>
<dbReference type="InterPro" id="IPR003439">
    <property type="entry name" value="ABC_transporter-like_ATP-bd"/>
</dbReference>
<dbReference type="STRING" id="1927124.BST13_21540"/>
<dbReference type="Proteomes" id="UP000192448">
    <property type="component" value="Unassembled WGS sequence"/>
</dbReference>
<evidence type="ECO:0000313" key="7">
    <source>
        <dbReference type="Proteomes" id="UP000192448"/>
    </source>
</evidence>